<dbReference type="InterPro" id="IPR050377">
    <property type="entry name" value="Radical_SAM_PqqE_MftC-like"/>
</dbReference>
<dbReference type="SUPFAM" id="SSF102114">
    <property type="entry name" value="Radical SAM enzymes"/>
    <property type="match status" value="1"/>
</dbReference>
<organism evidence="1 2">
    <name type="scientific">Pandoraea iniqua</name>
    <dbReference type="NCBI Taxonomy" id="2508288"/>
    <lineage>
        <taxon>Bacteria</taxon>
        <taxon>Pseudomonadati</taxon>
        <taxon>Pseudomonadota</taxon>
        <taxon>Betaproteobacteria</taxon>
        <taxon>Burkholderiales</taxon>
        <taxon>Burkholderiaceae</taxon>
        <taxon>Pandoraea</taxon>
    </lineage>
</organism>
<proteinExistence type="predicted"/>
<sequence>MLPLLGISGDYLPAEHIELIAILGIPCVQVSLDAASAPLHDARRGTGSFHAVMENVVRLQSVGILVNIATCLSMETYTELAPLLHLAKKIGIHKIKVAFYETIGLIPGATTIPETTRKKLLLLTKRFADTNEWTNRVAVPGYDLQSGKRLSAADRGRLPIVVAADGTLRSGEDGPQFGHLSEINAPSYQYRRWLREQISIHLDTLISLHSTHLRVRKVLDVKEGLRCNGVVFAEGDQHTILIRNGLDWPLNRFTVLHELGHIATGTLRTNAQRHYRADDETSANLWALECLRPVIRTNEFPYYVRDANASEHALYTRIAHRLVGDLIPPTASETRPCTALAIR</sequence>
<dbReference type="Proteomes" id="UP000333828">
    <property type="component" value="Unassembled WGS sequence"/>
</dbReference>
<dbReference type="PANTHER" id="PTHR11228:SF7">
    <property type="entry name" value="PQQA PEPTIDE CYCLASE"/>
    <property type="match status" value="1"/>
</dbReference>
<gene>
    <name evidence="1" type="ORF">PIN31115_00241</name>
</gene>
<evidence type="ECO:0008006" key="3">
    <source>
        <dbReference type="Google" id="ProtNLM"/>
    </source>
</evidence>
<evidence type="ECO:0000313" key="1">
    <source>
        <dbReference type="EMBL" id="VVD64025.1"/>
    </source>
</evidence>
<protein>
    <recommendedName>
        <fullName evidence="3">IrrE N-terminal-like domain-containing protein</fullName>
    </recommendedName>
</protein>
<dbReference type="AlphaFoldDB" id="A0A5E4RLN5"/>
<dbReference type="Gene3D" id="1.10.10.2910">
    <property type="match status" value="1"/>
</dbReference>
<accession>A0A5E4RLN5</accession>
<dbReference type="InterPro" id="IPR058240">
    <property type="entry name" value="rSAM_sf"/>
</dbReference>
<keyword evidence="2" id="KW-1185">Reference proteome</keyword>
<dbReference type="PANTHER" id="PTHR11228">
    <property type="entry name" value="RADICAL SAM DOMAIN PROTEIN"/>
    <property type="match status" value="1"/>
</dbReference>
<name>A0A5E4RLN5_9BURK</name>
<dbReference type="InterPro" id="IPR013785">
    <property type="entry name" value="Aldolase_TIM"/>
</dbReference>
<dbReference type="EMBL" id="CABPSI010000001">
    <property type="protein sequence ID" value="VVD64025.1"/>
    <property type="molecule type" value="Genomic_DNA"/>
</dbReference>
<dbReference type="Gene3D" id="3.20.20.70">
    <property type="entry name" value="Aldolase class I"/>
    <property type="match status" value="1"/>
</dbReference>
<evidence type="ECO:0000313" key="2">
    <source>
        <dbReference type="Proteomes" id="UP000333828"/>
    </source>
</evidence>
<reference evidence="1 2" key="1">
    <citation type="submission" date="2019-08" db="EMBL/GenBank/DDBJ databases">
        <authorList>
            <person name="Peeters C."/>
        </authorList>
    </citation>
    <scope>NUCLEOTIDE SEQUENCE [LARGE SCALE GENOMIC DNA]</scope>
    <source>
        <strain evidence="1 2">LMG 31115</strain>
    </source>
</reference>